<dbReference type="InterPro" id="IPR050907">
    <property type="entry name" value="SRSF"/>
</dbReference>
<dbReference type="GO" id="GO:0003723">
    <property type="term" value="F:RNA binding"/>
    <property type="evidence" value="ECO:0007669"/>
    <property type="project" value="UniProtKB-UniRule"/>
</dbReference>
<evidence type="ECO:0000256" key="2">
    <source>
        <dbReference type="PROSITE-ProRule" id="PRU00176"/>
    </source>
</evidence>
<sequence length="220" mass="22480">MRDFAEGGGPRSSGGVRVYVGGLDGEIKKEDLEFAFEKFGKLNNVWVAYNPPGFAFVEFAEMRDAETACDNMNNTTLMGAQLRVEISRGRGRGGRGRGGGGRGSGGRGFGMRDEGRSGSFRGGSGGRGRGSGFGGGDRGGDRFGNKEGGGGGRYQGNGYSSVREPRFRSRSPHRFSGGSGGGGGGGSGGGRREFGGSGGGNSYGRGGFQRNSYSGSGGGY</sequence>
<dbReference type="Gene3D" id="3.30.70.330">
    <property type="match status" value="1"/>
</dbReference>
<feature type="compositionally biased region" description="Gly residues" evidence="3">
    <location>
        <begin position="96"/>
        <end position="109"/>
    </location>
</feature>
<dbReference type="InterPro" id="IPR035979">
    <property type="entry name" value="RBD_domain_sf"/>
</dbReference>
<dbReference type="InterPro" id="IPR012677">
    <property type="entry name" value="Nucleotide-bd_a/b_plait_sf"/>
</dbReference>
<evidence type="ECO:0000313" key="5">
    <source>
        <dbReference type="EMBL" id="CAH1407330.1"/>
    </source>
</evidence>
<dbReference type="OrthoDB" id="5970at2759"/>
<dbReference type="EMBL" id="OV725083">
    <property type="protein sequence ID" value="CAH1407330.1"/>
    <property type="molecule type" value="Genomic_DNA"/>
</dbReference>
<organism evidence="5 6">
    <name type="scientific">Nezara viridula</name>
    <name type="common">Southern green stink bug</name>
    <name type="synonym">Cimex viridulus</name>
    <dbReference type="NCBI Taxonomy" id="85310"/>
    <lineage>
        <taxon>Eukaryota</taxon>
        <taxon>Metazoa</taxon>
        <taxon>Ecdysozoa</taxon>
        <taxon>Arthropoda</taxon>
        <taxon>Hexapoda</taxon>
        <taxon>Insecta</taxon>
        <taxon>Pterygota</taxon>
        <taxon>Neoptera</taxon>
        <taxon>Paraneoptera</taxon>
        <taxon>Hemiptera</taxon>
        <taxon>Heteroptera</taxon>
        <taxon>Panheteroptera</taxon>
        <taxon>Pentatomomorpha</taxon>
        <taxon>Pentatomoidea</taxon>
        <taxon>Pentatomidae</taxon>
        <taxon>Pentatominae</taxon>
        <taxon>Nezara</taxon>
    </lineage>
</organism>
<accession>A0A9P0HSQ5</accession>
<feature type="compositionally biased region" description="Gly residues" evidence="3">
    <location>
        <begin position="120"/>
        <end position="137"/>
    </location>
</feature>
<feature type="region of interest" description="Disordered" evidence="3">
    <location>
        <begin position="86"/>
        <end position="220"/>
    </location>
</feature>
<dbReference type="PANTHER" id="PTHR23147">
    <property type="entry name" value="SERINE/ARGININE RICH SPLICING FACTOR"/>
    <property type="match status" value="1"/>
</dbReference>
<reference evidence="5" key="1">
    <citation type="submission" date="2022-01" db="EMBL/GenBank/DDBJ databases">
        <authorList>
            <person name="King R."/>
        </authorList>
    </citation>
    <scope>NUCLEOTIDE SEQUENCE</scope>
</reference>
<feature type="compositionally biased region" description="Gly residues" evidence="3">
    <location>
        <begin position="177"/>
        <end position="207"/>
    </location>
</feature>
<dbReference type="AlphaFoldDB" id="A0A9P0HSQ5"/>
<dbReference type="InterPro" id="IPR000504">
    <property type="entry name" value="RRM_dom"/>
</dbReference>
<evidence type="ECO:0000313" key="6">
    <source>
        <dbReference type="Proteomes" id="UP001152798"/>
    </source>
</evidence>
<evidence type="ECO:0000256" key="3">
    <source>
        <dbReference type="SAM" id="MobiDB-lite"/>
    </source>
</evidence>
<gene>
    <name evidence="5" type="ORF">NEZAVI_LOCUS15065</name>
</gene>
<proteinExistence type="predicted"/>
<keyword evidence="1 2" id="KW-0694">RNA-binding</keyword>
<dbReference type="Pfam" id="PF00076">
    <property type="entry name" value="RRM_1"/>
    <property type="match status" value="1"/>
</dbReference>
<feature type="compositionally biased region" description="Gly residues" evidence="3">
    <location>
        <begin position="146"/>
        <end position="155"/>
    </location>
</feature>
<dbReference type="SUPFAM" id="SSF54928">
    <property type="entry name" value="RNA-binding domain, RBD"/>
    <property type="match status" value="1"/>
</dbReference>
<protein>
    <recommendedName>
        <fullName evidence="4">RRM domain-containing protein</fullName>
    </recommendedName>
</protein>
<name>A0A9P0HSQ5_NEZVI</name>
<evidence type="ECO:0000256" key="1">
    <source>
        <dbReference type="ARBA" id="ARBA00022884"/>
    </source>
</evidence>
<evidence type="ECO:0000259" key="4">
    <source>
        <dbReference type="PROSITE" id="PS50102"/>
    </source>
</evidence>
<dbReference type="Proteomes" id="UP001152798">
    <property type="component" value="Chromosome 7"/>
</dbReference>
<feature type="domain" description="RRM" evidence="4">
    <location>
        <begin position="16"/>
        <end position="89"/>
    </location>
</feature>
<dbReference type="SMART" id="SM00360">
    <property type="entry name" value="RRM"/>
    <property type="match status" value="1"/>
</dbReference>
<keyword evidence="6" id="KW-1185">Reference proteome</keyword>
<dbReference type="PROSITE" id="PS50102">
    <property type="entry name" value="RRM"/>
    <property type="match status" value="1"/>
</dbReference>